<accession>A0A645CVT6</accession>
<name>A0A645CVT6_9ZZZZ</name>
<gene>
    <name evidence="1" type="ORF">SDC9_127862</name>
</gene>
<evidence type="ECO:0000313" key="1">
    <source>
        <dbReference type="EMBL" id="MPM80812.1"/>
    </source>
</evidence>
<comment type="caution">
    <text evidence="1">The sequence shown here is derived from an EMBL/GenBank/DDBJ whole genome shotgun (WGS) entry which is preliminary data.</text>
</comment>
<protein>
    <submittedName>
        <fullName evidence="1">Uncharacterized protein</fullName>
    </submittedName>
</protein>
<proteinExistence type="predicted"/>
<organism evidence="1">
    <name type="scientific">bioreactor metagenome</name>
    <dbReference type="NCBI Taxonomy" id="1076179"/>
    <lineage>
        <taxon>unclassified sequences</taxon>
        <taxon>metagenomes</taxon>
        <taxon>ecological metagenomes</taxon>
    </lineage>
</organism>
<reference evidence="1" key="1">
    <citation type="submission" date="2019-08" db="EMBL/GenBank/DDBJ databases">
        <authorList>
            <person name="Kucharzyk K."/>
            <person name="Murdoch R.W."/>
            <person name="Higgins S."/>
            <person name="Loffler F."/>
        </authorList>
    </citation>
    <scope>NUCLEOTIDE SEQUENCE</scope>
</reference>
<dbReference type="EMBL" id="VSSQ01030321">
    <property type="protein sequence ID" value="MPM80812.1"/>
    <property type="molecule type" value="Genomic_DNA"/>
</dbReference>
<dbReference type="AlphaFoldDB" id="A0A645CVT6"/>
<sequence>MLMIGTWEFQTQNKKKYYIYFDAASIYNHAFIFKDIDLCKIKSSTCKAEKHYVFIKSIYNIKKIMIPFFDSSSKGFFLVLDNSMDNKNQELNDEYLYKICPHQLKRNCFHDPFSFFLYHFIYDCFSSPIIYQYYSERDFNRYIYLIKAKINYFLKTL</sequence>